<feature type="region of interest" description="Disordered" evidence="1">
    <location>
        <begin position="434"/>
        <end position="459"/>
    </location>
</feature>
<comment type="caution">
    <text evidence="2">The sequence shown here is derived from an EMBL/GenBank/DDBJ whole genome shotgun (WGS) entry which is preliminary data.</text>
</comment>
<gene>
    <name evidence="2" type="ORF">PR048_007707</name>
</gene>
<evidence type="ECO:0000313" key="3">
    <source>
        <dbReference type="Proteomes" id="UP001159363"/>
    </source>
</evidence>
<dbReference type="Proteomes" id="UP001159363">
    <property type="component" value="Chromosome 3"/>
</dbReference>
<evidence type="ECO:0000256" key="1">
    <source>
        <dbReference type="SAM" id="MobiDB-lite"/>
    </source>
</evidence>
<name>A0ABQ9HVY0_9NEOP</name>
<feature type="region of interest" description="Disordered" evidence="1">
    <location>
        <begin position="1"/>
        <end position="36"/>
    </location>
</feature>
<keyword evidence="3" id="KW-1185">Reference proteome</keyword>
<accession>A0ABQ9HVY0</accession>
<reference evidence="2 3" key="1">
    <citation type="submission" date="2023-02" db="EMBL/GenBank/DDBJ databases">
        <title>LHISI_Scaffold_Assembly.</title>
        <authorList>
            <person name="Stuart O.P."/>
            <person name="Cleave R."/>
            <person name="Magrath M.J.L."/>
            <person name="Mikheyev A.S."/>
        </authorList>
    </citation>
    <scope>NUCLEOTIDE SEQUENCE [LARGE SCALE GENOMIC DNA]</scope>
    <source>
        <strain evidence="2">Daus_M_001</strain>
        <tissue evidence="2">Leg muscle</tissue>
    </source>
</reference>
<organism evidence="2 3">
    <name type="scientific">Dryococelus australis</name>
    <dbReference type="NCBI Taxonomy" id="614101"/>
    <lineage>
        <taxon>Eukaryota</taxon>
        <taxon>Metazoa</taxon>
        <taxon>Ecdysozoa</taxon>
        <taxon>Arthropoda</taxon>
        <taxon>Hexapoda</taxon>
        <taxon>Insecta</taxon>
        <taxon>Pterygota</taxon>
        <taxon>Neoptera</taxon>
        <taxon>Polyneoptera</taxon>
        <taxon>Phasmatodea</taxon>
        <taxon>Verophasmatodea</taxon>
        <taxon>Anareolatae</taxon>
        <taxon>Phasmatidae</taxon>
        <taxon>Eurycanthinae</taxon>
        <taxon>Dryococelus</taxon>
    </lineage>
</organism>
<feature type="region of interest" description="Disordered" evidence="1">
    <location>
        <begin position="767"/>
        <end position="800"/>
    </location>
</feature>
<sequence>MRKTGEPRETPSTSGVVRNDPQRQEPGSGPRRKSNPAVLCVEASALSLAAPRPLLPFGRMRGTRHDVIVKHFEPPQLPPTTAVQHIQGNQTGEKHTSPTGDEFHVDVNRAYTNVQSRMRTKLRGVGNIQASTNTIGKELLGFHYRETIIKRTRKILENFQECHRLILSTTSSISFSCQIPHQLIVLSIKRRPSIFQDGAFRDSFPKLWIHEVLMAPVEEISYCTDSHTHAARILFLWLLGRGSERGMGFKRRPTAAARALLLASSLIGRVQSDGFPSQLEAPGMLNVFAHLLVPHRLSRTIRRTATMQWYADNNVRRLDWPALSPDLNPIQHIWEELDRRVRARQARPKSIAQLMEWLQEEWRRIPVDVLHTLVESMPDSVAAVIAARVSLTRLVSCDKRPMTEVSSGLGISAGTRYRLSDLCSLPHRASNACRPIPPTKFPANSENTSRNRASKSYTTYSGQPIPARCLMPEAAGWKFGLAANCWPTVPGLRRLDVDTMPGLQPHDAMFVCWLYYSPPTSGEPGSIPDFRRWESCGTMPLVVGFSRESPGFPRSPSLQRCSVPTSLHRHRLSRPPKLRASQISSRTLSQLYFQRPAARTKPLEVFPGYVIRDIDCRREIILDPRDGPGLGIKVKVGSRTKETTLISAIPCAKPAEVGESEAGGMGGLSYAGLRIGRSAERISLTSAVKGTSSRLALYSFASKSYSACAMSSDTPELMVATTVPATSSGGVPAVPSTSSAVTPTKYSMGPSDFTAEVPRIPLSTLRASLAPAPTSPSESVDRLLQTDSTIAPSLLRSRAP</sequence>
<evidence type="ECO:0000313" key="2">
    <source>
        <dbReference type="EMBL" id="KAJ8888220.1"/>
    </source>
</evidence>
<dbReference type="Gene3D" id="3.30.420.10">
    <property type="entry name" value="Ribonuclease H-like superfamily/Ribonuclease H"/>
    <property type="match status" value="1"/>
</dbReference>
<dbReference type="InterPro" id="IPR036397">
    <property type="entry name" value="RNaseH_sf"/>
</dbReference>
<protein>
    <recommendedName>
        <fullName evidence="4">Tc1-like transposase DDE domain-containing protein</fullName>
    </recommendedName>
</protein>
<dbReference type="EMBL" id="JARBHB010000003">
    <property type="protein sequence ID" value="KAJ8888220.1"/>
    <property type="molecule type" value="Genomic_DNA"/>
</dbReference>
<feature type="compositionally biased region" description="Polar residues" evidence="1">
    <location>
        <begin position="442"/>
        <end position="459"/>
    </location>
</feature>
<proteinExistence type="predicted"/>
<evidence type="ECO:0008006" key="4">
    <source>
        <dbReference type="Google" id="ProtNLM"/>
    </source>
</evidence>